<dbReference type="GO" id="GO:0000324">
    <property type="term" value="C:fungal-type vacuole"/>
    <property type="evidence" value="ECO:0007669"/>
    <property type="project" value="TreeGrafter"/>
</dbReference>
<dbReference type="InterPro" id="IPR013784">
    <property type="entry name" value="Carb-bd-like_fold"/>
</dbReference>
<dbReference type="PROSITE" id="PS00820">
    <property type="entry name" value="GLUCOAMYLASE"/>
    <property type="match status" value="1"/>
</dbReference>
<feature type="active site" description="Proton donor" evidence="10">
    <location>
        <position position="201"/>
    </location>
</feature>
<dbReference type="InterPro" id="IPR012341">
    <property type="entry name" value="6hp_glycosidase-like_sf"/>
</dbReference>
<proteinExistence type="inferred from homology"/>
<gene>
    <name evidence="14" type="ORF">DACRYDRAFT_13009</name>
</gene>
<dbReference type="SUPFAM" id="SSF48208">
    <property type="entry name" value="Six-hairpin glycosidases"/>
    <property type="match status" value="1"/>
</dbReference>
<dbReference type="RefSeq" id="XP_040633199.1">
    <property type="nucleotide sequence ID" value="XM_040770957.1"/>
</dbReference>
<dbReference type="GO" id="GO:2001070">
    <property type="term" value="F:starch binding"/>
    <property type="evidence" value="ECO:0007669"/>
    <property type="project" value="InterPro"/>
</dbReference>
<evidence type="ECO:0000256" key="1">
    <source>
        <dbReference type="ARBA" id="ARBA00001863"/>
    </source>
</evidence>
<evidence type="ECO:0000256" key="11">
    <source>
        <dbReference type="PIRSR" id="PIRSR001031-2"/>
    </source>
</evidence>
<dbReference type="SUPFAM" id="SSF49452">
    <property type="entry name" value="Starch-binding domain-like"/>
    <property type="match status" value="1"/>
</dbReference>
<dbReference type="PANTHER" id="PTHR31616">
    <property type="entry name" value="TREHALASE"/>
    <property type="match status" value="1"/>
</dbReference>
<evidence type="ECO:0000256" key="8">
    <source>
        <dbReference type="ARBA" id="ARBA00023326"/>
    </source>
</evidence>
<keyword evidence="7 9" id="KW-0326">Glycosidase</keyword>
<dbReference type="AlphaFoldDB" id="M5GCM6"/>
<dbReference type="Pfam" id="PF00686">
    <property type="entry name" value="CBM_20"/>
    <property type="match status" value="1"/>
</dbReference>
<dbReference type="GeneID" id="63686019"/>
<dbReference type="OrthoDB" id="6123450at2759"/>
<comment type="catalytic activity">
    <reaction evidence="1 9">
        <text>Hydrolysis of terminal (1-&gt;4)-linked alpha-D-glucose residues successively from non-reducing ends of the chains with release of beta-D-glucose.</text>
        <dbReference type="EC" id="3.2.1.3"/>
    </reaction>
</comment>
<dbReference type="OMA" id="NRKYTVP"/>
<evidence type="ECO:0000256" key="10">
    <source>
        <dbReference type="PIRSR" id="PIRSR001031-1"/>
    </source>
</evidence>
<evidence type="ECO:0000256" key="12">
    <source>
        <dbReference type="SAM" id="SignalP"/>
    </source>
</evidence>
<accession>M5GCM6</accession>
<evidence type="ECO:0000256" key="7">
    <source>
        <dbReference type="ARBA" id="ARBA00023295"/>
    </source>
</evidence>
<evidence type="ECO:0000256" key="5">
    <source>
        <dbReference type="ARBA" id="ARBA00023180"/>
    </source>
</evidence>
<dbReference type="EC" id="3.2.1.3" evidence="9"/>
<name>M5GCM6_DACPD</name>
<evidence type="ECO:0000256" key="2">
    <source>
        <dbReference type="ARBA" id="ARBA00006188"/>
    </source>
</evidence>
<dbReference type="Gene3D" id="1.50.10.10">
    <property type="match status" value="1"/>
</dbReference>
<comment type="similarity">
    <text evidence="2 9">Belongs to the glycosyl hydrolase 15 family.</text>
</comment>
<protein>
    <recommendedName>
        <fullName evidence="9">Glucoamylase</fullName>
        <ecNumber evidence="9">3.2.1.3</ecNumber>
    </recommendedName>
    <alternativeName>
        <fullName evidence="9">1,4-alpha-D-glucan glucohydrolase</fullName>
    </alternativeName>
    <alternativeName>
        <fullName evidence="9">Glucan 1,4-alpha-glucosidase</fullName>
    </alternativeName>
</protein>
<evidence type="ECO:0000256" key="4">
    <source>
        <dbReference type="ARBA" id="ARBA00022801"/>
    </source>
</evidence>
<dbReference type="InterPro" id="IPR000165">
    <property type="entry name" value="Glucoamylase"/>
</dbReference>
<keyword evidence="3 12" id="KW-0732">Signal</keyword>
<organism evidence="14 15">
    <name type="scientific">Dacryopinax primogenitus (strain DJM 731)</name>
    <name type="common">Brown rot fungus</name>
    <dbReference type="NCBI Taxonomy" id="1858805"/>
    <lineage>
        <taxon>Eukaryota</taxon>
        <taxon>Fungi</taxon>
        <taxon>Dikarya</taxon>
        <taxon>Basidiomycota</taxon>
        <taxon>Agaricomycotina</taxon>
        <taxon>Dacrymycetes</taxon>
        <taxon>Dacrymycetales</taxon>
        <taxon>Dacrymycetaceae</taxon>
        <taxon>Dacryopinax</taxon>
    </lineage>
</organism>
<dbReference type="PIRSF" id="PIRSF001031">
    <property type="entry name" value="Glu-a-glcsd_SBD"/>
    <property type="match status" value="1"/>
</dbReference>
<dbReference type="FunFam" id="1.50.10.10:FF:000018">
    <property type="entry name" value="Glucoamylase"/>
    <property type="match status" value="1"/>
</dbReference>
<keyword evidence="15" id="KW-1185">Reference proteome</keyword>
<evidence type="ECO:0000313" key="14">
    <source>
        <dbReference type="EMBL" id="EJU06305.1"/>
    </source>
</evidence>
<keyword evidence="5" id="KW-0325">Glycoprotein</keyword>
<evidence type="ECO:0000256" key="3">
    <source>
        <dbReference type="ARBA" id="ARBA00022729"/>
    </source>
</evidence>
<feature type="chain" id="PRO_5004067763" description="Glucoamylase" evidence="12">
    <location>
        <begin position="23"/>
        <end position="593"/>
    </location>
</feature>
<evidence type="ECO:0000259" key="13">
    <source>
        <dbReference type="PROSITE" id="PS51166"/>
    </source>
</evidence>
<dbReference type="GO" id="GO:0000272">
    <property type="term" value="P:polysaccharide catabolic process"/>
    <property type="evidence" value="ECO:0007669"/>
    <property type="project" value="UniProtKB-KW"/>
</dbReference>
<sequence>MLPFLPLLTFLLPSLSLPSSYTLDIPTFITTESPIALSGLLANIGPSGLKAEGAASGVVIASPSTENPNYDYTWIRDASLVSKLLVDRYTQGRDPSLQGIIDDWVSAMGILQQVPNPSGNVSTGGLGEPKFNPDLTAFTGAWGRPQRDGPALRAISMLTYATYLLGQGNTSYVRNTLWPMITLDLGYVAQNWNMTGFDLWEEQDGSSFFTLLSQARALHQAAPLAQTYEDASTAQMWEQQAGNILCFLQSFWTGNYALANINLPSSRSGLDTNTVLASIHAFDIAAGCDSNTFQPCSDKALANHKAVVDSFRSLYSLNSQYGPDQSVAVGRYKEDVYYNGNPWYLTTLACAEQLYSSLQTWTSQGYLTVTPLSQPFFAQFLPSISSGTYASSNETYTQLVQGVQGMADGFVSIVQQYLPSDGGLSEQFHKSSGTPTSAGDLTWSYASFLSMADSRASLPPSSWGAQTLSLPSVCQPGPQPPQVQITFVESATTQYGENIYLTGSIPQLADWSTTAALPLGAANYPDWSVTVQVPVGESFQYKFIRIYNGQVTWESDPNRQYTAPESEEVTVDDTWRASNVQYGTVALARTHDV</sequence>
<dbReference type="HOGENOM" id="CLU_012173_1_0_1"/>
<dbReference type="Gene3D" id="2.60.40.10">
    <property type="entry name" value="Immunoglobulins"/>
    <property type="match status" value="1"/>
</dbReference>
<dbReference type="InterPro" id="IPR008928">
    <property type="entry name" value="6-hairpin_glycosidase_sf"/>
</dbReference>
<dbReference type="InterPro" id="IPR046966">
    <property type="entry name" value="Glucoamylase_active_site"/>
</dbReference>
<dbReference type="InterPro" id="IPR013783">
    <property type="entry name" value="Ig-like_fold"/>
</dbReference>
<dbReference type="Proteomes" id="UP000030653">
    <property type="component" value="Unassembled WGS sequence"/>
</dbReference>
<dbReference type="STRING" id="1858805.M5GCM6"/>
<feature type="active site" description="Proton acceptor" evidence="10">
    <location>
        <position position="198"/>
    </location>
</feature>
<evidence type="ECO:0000256" key="6">
    <source>
        <dbReference type="ARBA" id="ARBA00023277"/>
    </source>
</evidence>
<dbReference type="PRINTS" id="PR00736">
    <property type="entry name" value="GLHYDRLASE15"/>
</dbReference>
<dbReference type="EMBL" id="JH795855">
    <property type="protein sequence ID" value="EJU06305.1"/>
    <property type="molecule type" value="Genomic_DNA"/>
</dbReference>
<dbReference type="Pfam" id="PF00723">
    <property type="entry name" value="Glyco_hydro_15"/>
    <property type="match status" value="1"/>
</dbReference>
<reference evidence="14 15" key="1">
    <citation type="journal article" date="2012" name="Science">
        <title>The Paleozoic origin of enzymatic lignin decomposition reconstructed from 31 fungal genomes.</title>
        <authorList>
            <person name="Floudas D."/>
            <person name="Binder M."/>
            <person name="Riley R."/>
            <person name="Barry K."/>
            <person name="Blanchette R.A."/>
            <person name="Henrissat B."/>
            <person name="Martinez A.T."/>
            <person name="Otillar R."/>
            <person name="Spatafora J.W."/>
            <person name="Yadav J.S."/>
            <person name="Aerts A."/>
            <person name="Benoit I."/>
            <person name="Boyd A."/>
            <person name="Carlson A."/>
            <person name="Copeland A."/>
            <person name="Coutinho P.M."/>
            <person name="de Vries R.P."/>
            <person name="Ferreira P."/>
            <person name="Findley K."/>
            <person name="Foster B."/>
            <person name="Gaskell J."/>
            <person name="Glotzer D."/>
            <person name="Gorecki P."/>
            <person name="Heitman J."/>
            <person name="Hesse C."/>
            <person name="Hori C."/>
            <person name="Igarashi K."/>
            <person name="Jurgens J.A."/>
            <person name="Kallen N."/>
            <person name="Kersten P."/>
            <person name="Kohler A."/>
            <person name="Kuees U."/>
            <person name="Kumar T.K.A."/>
            <person name="Kuo A."/>
            <person name="LaButti K."/>
            <person name="Larrondo L.F."/>
            <person name="Lindquist E."/>
            <person name="Ling A."/>
            <person name="Lombard V."/>
            <person name="Lucas S."/>
            <person name="Lundell T."/>
            <person name="Martin R."/>
            <person name="McLaughlin D.J."/>
            <person name="Morgenstern I."/>
            <person name="Morin E."/>
            <person name="Murat C."/>
            <person name="Nagy L.G."/>
            <person name="Nolan M."/>
            <person name="Ohm R.A."/>
            <person name="Patyshakuliyeva A."/>
            <person name="Rokas A."/>
            <person name="Ruiz-Duenas F.J."/>
            <person name="Sabat G."/>
            <person name="Salamov A."/>
            <person name="Samejima M."/>
            <person name="Schmutz J."/>
            <person name="Slot J.C."/>
            <person name="St John F."/>
            <person name="Stenlid J."/>
            <person name="Sun H."/>
            <person name="Sun S."/>
            <person name="Syed K."/>
            <person name="Tsang A."/>
            <person name="Wiebenga A."/>
            <person name="Young D."/>
            <person name="Pisabarro A."/>
            <person name="Eastwood D.C."/>
            <person name="Martin F."/>
            <person name="Cullen D."/>
            <person name="Grigoriev I.V."/>
            <person name="Hibbett D.S."/>
        </authorList>
    </citation>
    <scope>NUCLEOTIDE SEQUENCE [LARGE SCALE GENOMIC DNA]</scope>
    <source>
        <strain evidence="14 15">DJM-731 SS1</strain>
    </source>
</reference>
<dbReference type="InterPro" id="IPR002044">
    <property type="entry name" value="CBM20"/>
</dbReference>
<keyword evidence="4 9" id="KW-0378">Hydrolase</keyword>
<dbReference type="InterPro" id="IPR008291">
    <property type="entry name" value="Glucoamylase_SBD"/>
</dbReference>
<feature type="signal peptide" evidence="12">
    <location>
        <begin position="1"/>
        <end position="22"/>
    </location>
</feature>
<keyword evidence="6 9" id="KW-0119">Carbohydrate metabolism</keyword>
<evidence type="ECO:0000313" key="15">
    <source>
        <dbReference type="Proteomes" id="UP000030653"/>
    </source>
</evidence>
<evidence type="ECO:0000256" key="9">
    <source>
        <dbReference type="PIRNR" id="PIRNR001031"/>
    </source>
</evidence>
<feature type="binding site" evidence="11">
    <location>
        <position position="142"/>
    </location>
    <ligand>
        <name>substrate</name>
    </ligand>
</feature>
<dbReference type="SMART" id="SM01065">
    <property type="entry name" value="CBM_2"/>
    <property type="match status" value="1"/>
</dbReference>
<feature type="domain" description="CBM20" evidence="13">
    <location>
        <begin position="477"/>
        <end position="577"/>
    </location>
</feature>
<dbReference type="InterPro" id="IPR011613">
    <property type="entry name" value="GH15-like"/>
</dbReference>
<keyword evidence="8 9" id="KW-0624">Polysaccharide degradation</keyword>
<dbReference type="GO" id="GO:0004339">
    <property type="term" value="F:glucan 1,4-alpha-glucosidase activity"/>
    <property type="evidence" value="ECO:0007669"/>
    <property type="project" value="UniProtKB-EC"/>
</dbReference>
<dbReference type="PROSITE" id="PS51166">
    <property type="entry name" value="CBM20"/>
    <property type="match status" value="1"/>
</dbReference>
<dbReference type="PANTHER" id="PTHR31616:SF12">
    <property type="entry name" value="GLUCOAMYLASE"/>
    <property type="match status" value="1"/>
</dbReference>
<dbReference type="FunFam" id="2.60.40.10:FF:000552">
    <property type="entry name" value="Related to glucoamylase"/>
    <property type="match status" value="1"/>
</dbReference>